<dbReference type="Proteomes" id="UP000637299">
    <property type="component" value="Unassembled WGS sequence"/>
</dbReference>
<dbReference type="InterPro" id="IPR043130">
    <property type="entry name" value="CDP-OH_PTrfase_TM_dom"/>
</dbReference>
<dbReference type="PROSITE" id="PS51257">
    <property type="entry name" value="PROKAR_LIPOPROTEIN"/>
    <property type="match status" value="1"/>
</dbReference>
<evidence type="ECO:0000256" key="6">
    <source>
        <dbReference type="ARBA" id="ARBA00022989"/>
    </source>
</evidence>
<feature type="transmembrane region" description="Helical" evidence="12">
    <location>
        <begin position="103"/>
        <end position="120"/>
    </location>
</feature>
<keyword evidence="5 12" id="KW-0812">Transmembrane</keyword>
<feature type="transmembrane region" description="Helical" evidence="12">
    <location>
        <begin position="7"/>
        <end position="28"/>
    </location>
</feature>
<dbReference type="InterPro" id="IPR048254">
    <property type="entry name" value="CDP_ALCOHOL_P_TRANSF_CS"/>
</dbReference>
<reference evidence="13 14" key="1">
    <citation type="submission" date="2020-09" db="EMBL/GenBank/DDBJ databases">
        <title>Genome seq and assembly of Chryseobacterium sp.</title>
        <authorList>
            <person name="Chhetri G."/>
        </authorList>
    </citation>
    <scope>NUCLEOTIDE SEQUENCE [LARGE SCALE GENOMIC DNA]</scope>
    <source>
        <strain evidence="13 14">GCR10</strain>
    </source>
</reference>
<dbReference type="RefSeq" id="WP_191737861.1">
    <property type="nucleotide sequence ID" value="NZ_JACYFS010000006.1"/>
</dbReference>
<evidence type="ECO:0000256" key="2">
    <source>
        <dbReference type="ARBA" id="ARBA00010441"/>
    </source>
</evidence>
<sequence length="250" mass="27874">MNFIKNNLANAITLGNLFSGCVGAVHLISGDYQTTAICIILSLVLDFFDGFVARALKANSNLGAQLDSLADMVSFGLIPGLAMFKMLEPFGSEVLGLHLPFEIKYLGFLITLFSCLRLAIFNLDEDQKYYFKGLNTPSNTILIFGIYLLTQILFSKNTFIPQIITTGEMDTIHFSAEVLLLITILSSWLLISPIKMIAMKFKSMKLQDNYPKIALLIGAVLILIIFKTVGIPLIIIYYIIISLIFQKQLR</sequence>
<organism evidence="13 14">
    <name type="scientific">Chryseobacterium caseinilyticum</name>
    <dbReference type="NCBI Taxonomy" id="2771428"/>
    <lineage>
        <taxon>Bacteria</taxon>
        <taxon>Pseudomonadati</taxon>
        <taxon>Bacteroidota</taxon>
        <taxon>Flavobacteriia</taxon>
        <taxon>Flavobacteriales</taxon>
        <taxon>Weeksellaceae</taxon>
        <taxon>Chryseobacterium group</taxon>
        <taxon>Chryseobacterium</taxon>
    </lineage>
</organism>
<dbReference type="PROSITE" id="PS00379">
    <property type="entry name" value="CDP_ALCOHOL_P_TRANSF"/>
    <property type="match status" value="1"/>
</dbReference>
<evidence type="ECO:0000313" key="14">
    <source>
        <dbReference type="Proteomes" id="UP000637299"/>
    </source>
</evidence>
<feature type="transmembrane region" description="Helical" evidence="12">
    <location>
        <begin position="68"/>
        <end position="87"/>
    </location>
</feature>
<feature type="transmembrane region" description="Helical" evidence="12">
    <location>
        <begin position="34"/>
        <end position="56"/>
    </location>
</feature>
<dbReference type="PANTHER" id="PTHR14269">
    <property type="entry name" value="CDP-DIACYLGLYCEROL--GLYCEROL-3-PHOSPHATE 3-PHOSPHATIDYLTRANSFERASE-RELATED"/>
    <property type="match status" value="1"/>
</dbReference>
<evidence type="ECO:0000256" key="9">
    <source>
        <dbReference type="ARBA" id="ARBA00023209"/>
    </source>
</evidence>
<keyword evidence="10" id="KW-1208">Phospholipid metabolism</keyword>
<keyword evidence="8 12" id="KW-0472">Membrane</keyword>
<keyword evidence="14" id="KW-1185">Reference proteome</keyword>
<keyword evidence="7" id="KW-0443">Lipid metabolism</keyword>
<feature type="transmembrane region" description="Helical" evidence="12">
    <location>
        <begin position="172"/>
        <end position="192"/>
    </location>
</feature>
<evidence type="ECO:0000256" key="12">
    <source>
        <dbReference type="SAM" id="Phobius"/>
    </source>
</evidence>
<evidence type="ECO:0000256" key="1">
    <source>
        <dbReference type="ARBA" id="ARBA00004141"/>
    </source>
</evidence>
<dbReference type="InterPro" id="IPR050324">
    <property type="entry name" value="CDP-alcohol_PTase-I"/>
</dbReference>
<name>A0ABR8ZFR7_9FLAO</name>
<dbReference type="Gene3D" id="1.20.120.1760">
    <property type="match status" value="1"/>
</dbReference>
<evidence type="ECO:0000256" key="8">
    <source>
        <dbReference type="ARBA" id="ARBA00023136"/>
    </source>
</evidence>
<comment type="similarity">
    <text evidence="2 11">Belongs to the CDP-alcohol phosphatidyltransferase class-I family.</text>
</comment>
<accession>A0ABR8ZFR7</accession>
<comment type="caution">
    <text evidence="13">The sequence shown here is derived from an EMBL/GenBank/DDBJ whole genome shotgun (WGS) entry which is preliminary data.</text>
</comment>
<keyword evidence="4 11" id="KW-0808">Transferase</keyword>
<dbReference type="PANTHER" id="PTHR14269:SF61">
    <property type="entry name" value="CDP-DIACYLGLYCEROL--SERINE O-PHOSPHATIDYLTRANSFERASE"/>
    <property type="match status" value="1"/>
</dbReference>
<proteinExistence type="inferred from homology"/>
<evidence type="ECO:0000256" key="11">
    <source>
        <dbReference type="RuleBase" id="RU003750"/>
    </source>
</evidence>
<comment type="subcellular location">
    <subcellularLocation>
        <location evidence="1">Membrane</location>
        <topology evidence="1">Multi-pass membrane protein</topology>
    </subcellularLocation>
</comment>
<dbReference type="Pfam" id="PF01066">
    <property type="entry name" value="CDP-OH_P_transf"/>
    <property type="match status" value="1"/>
</dbReference>
<evidence type="ECO:0000256" key="5">
    <source>
        <dbReference type="ARBA" id="ARBA00022692"/>
    </source>
</evidence>
<keyword evidence="6 12" id="KW-1133">Transmembrane helix</keyword>
<dbReference type="EMBL" id="JACYFS010000006">
    <property type="protein sequence ID" value="MBD8084057.1"/>
    <property type="molecule type" value="Genomic_DNA"/>
</dbReference>
<feature type="transmembrane region" description="Helical" evidence="12">
    <location>
        <begin position="213"/>
        <end position="240"/>
    </location>
</feature>
<protein>
    <submittedName>
        <fullName evidence="13">CDP-alcohol phosphatidyltransferase family protein</fullName>
    </submittedName>
</protein>
<evidence type="ECO:0000256" key="3">
    <source>
        <dbReference type="ARBA" id="ARBA00022516"/>
    </source>
</evidence>
<gene>
    <name evidence="13" type="ORF">IC610_16725</name>
</gene>
<keyword evidence="3" id="KW-0444">Lipid biosynthesis</keyword>
<feature type="transmembrane region" description="Helical" evidence="12">
    <location>
        <begin position="141"/>
        <end position="160"/>
    </location>
</feature>
<keyword evidence="9" id="KW-0594">Phospholipid biosynthesis</keyword>
<evidence type="ECO:0000256" key="7">
    <source>
        <dbReference type="ARBA" id="ARBA00023098"/>
    </source>
</evidence>
<evidence type="ECO:0000256" key="4">
    <source>
        <dbReference type="ARBA" id="ARBA00022679"/>
    </source>
</evidence>
<evidence type="ECO:0000256" key="10">
    <source>
        <dbReference type="ARBA" id="ARBA00023264"/>
    </source>
</evidence>
<evidence type="ECO:0000313" key="13">
    <source>
        <dbReference type="EMBL" id="MBD8084057.1"/>
    </source>
</evidence>
<dbReference type="InterPro" id="IPR000462">
    <property type="entry name" value="CDP-OH_P_trans"/>
</dbReference>